<dbReference type="EMBL" id="VFJB01000010">
    <property type="protein sequence ID" value="KAA0256902.1"/>
    <property type="molecule type" value="Genomic_DNA"/>
</dbReference>
<protein>
    <submittedName>
        <fullName evidence="3">MerR family transcriptional regulator</fullName>
    </submittedName>
</protein>
<dbReference type="InterPro" id="IPR047057">
    <property type="entry name" value="MerR_fam"/>
</dbReference>
<evidence type="ECO:0000313" key="4">
    <source>
        <dbReference type="Proteomes" id="UP000322876"/>
    </source>
</evidence>
<evidence type="ECO:0000313" key="3">
    <source>
        <dbReference type="EMBL" id="KAA0256902.1"/>
    </source>
</evidence>
<dbReference type="GO" id="GO:0003677">
    <property type="term" value="F:DNA binding"/>
    <property type="evidence" value="ECO:0007669"/>
    <property type="project" value="UniProtKB-KW"/>
</dbReference>
<proteinExistence type="predicted"/>
<dbReference type="PROSITE" id="PS00552">
    <property type="entry name" value="HTH_MERR_1"/>
    <property type="match status" value="1"/>
</dbReference>
<dbReference type="NCBIfam" id="NF047375">
    <property type="entry name" value="HeatShock_HspR"/>
    <property type="match status" value="1"/>
</dbReference>
<dbReference type="SUPFAM" id="SSF46955">
    <property type="entry name" value="Putative DNA-binding domain"/>
    <property type="match status" value="1"/>
</dbReference>
<evidence type="ECO:0000259" key="2">
    <source>
        <dbReference type="PROSITE" id="PS50937"/>
    </source>
</evidence>
<dbReference type="GO" id="GO:0003700">
    <property type="term" value="F:DNA-binding transcription factor activity"/>
    <property type="evidence" value="ECO:0007669"/>
    <property type="project" value="InterPro"/>
</dbReference>
<dbReference type="CDD" id="cd04766">
    <property type="entry name" value="HTH_HspR"/>
    <property type="match status" value="1"/>
</dbReference>
<accession>A0A5A8F0L5</accession>
<dbReference type="Gene3D" id="1.10.1660.10">
    <property type="match status" value="1"/>
</dbReference>
<gene>
    <name evidence="3" type="ORF">FHQ18_12340</name>
</gene>
<dbReference type="AlphaFoldDB" id="A0A5A8F0L5"/>
<dbReference type="Pfam" id="PF13411">
    <property type="entry name" value="MerR_1"/>
    <property type="match status" value="1"/>
</dbReference>
<dbReference type="PANTHER" id="PTHR30204:SF58">
    <property type="entry name" value="HTH-TYPE TRANSCRIPTIONAL REGULATOR YFMP"/>
    <property type="match status" value="1"/>
</dbReference>
<keyword evidence="4" id="KW-1185">Reference proteome</keyword>
<sequence length="127" mass="14826">MRKKPLYVISIVSEMLNIHPQTLRQYERLGFVKPTRTEGNTRLYSDEDIERLKFIITLTKDLGVNLAGVEVILNMRKQIEELQSQMNFLLNFIKSRLGEEFEKSMKEGAIVPSNQTNIIKVKIEKEE</sequence>
<dbReference type="OrthoDB" id="9806513at2"/>
<reference evidence="3 4" key="1">
    <citation type="submission" date="2019-06" db="EMBL/GenBank/DDBJ databases">
        <title>Genomic insights into carbon and energy metabolism of Deferribacter autotrophicus revealed new metabolic traits in the phylum Deferribacteres.</title>
        <authorList>
            <person name="Slobodkin A.I."/>
            <person name="Slobodkina G.B."/>
            <person name="Allioux M."/>
            <person name="Alain K."/>
            <person name="Jebbar M."/>
            <person name="Shadrin V."/>
            <person name="Kublanov I.V."/>
            <person name="Toshchakov S.V."/>
            <person name="Bonch-Osmolovskaya E.A."/>
        </authorList>
    </citation>
    <scope>NUCLEOTIDE SEQUENCE [LARGE SCALE GENOMIC DNA]</scope>
    <source>
        <strain evidence="3 4">SL50</strain>
    </source>
</reference>
<keyword evidence="1" id="KW-0238">DNA-binding</keyword>
<evidence type="ECO:0000256" key="1">
    <source>
        <dbReference type="ARBA" id="ARBA00023125"/>
    </source>
</evidence>
<dbReference type="PROSITE" id="PS50937">
    <property type="entry name" value="HTH_MERR_2"/>
    <property type="match status" value="1"/>
</dbReference>
<dbReference type="RefSeq" id="WP_149267480.1">
    <property type="nucleotide sequence ID" value="NZ_VFJB01000010.1"/>
</dbReference>
<dbReference type="InterPro" id="IPR000551">
    <property type="entry name" value="MerR-type_HTH_dom"/>
</dbReference>
<dbReference type="InterPro" id="IPR009061">
    <property type="entry name" value="DNA-bd_dom_put_sf"/>
</dbReference>
<dbReference type="SMART" id="SM00422">
    <property type="entry name" value="HTH_MERR"/>
    <property type="match status" value="1"/>
</dbReference>
<dbReference type="PANTHER" id="PTHR30204">
    <property type="entry name" value="REDOX-CYCLING DRUG-SENSING TRANSCRIPTIONAL ACTIVATOR SOXR"/>
    <property type="match status" value="1"/>
</dbReference>
<organism evidence="3 4">
    <name type="scientific">Deferribacter autotrophicus</name>
    <dbReference type="NCBI Taxonomy" id="500465"/>
    <lineage>
        <taxon>Bacteria</taxon>
        <taxon>Pseudomonadati</taxon>
        <taxon>Deferribacterota</taxon>
        <taxon>Deferribacteres</taxon>
        <taxon>Deferribacterales</taxon>
        <taxon>Deferribacteraceae</taxon>
        <taxon>Deferribacter</taxon>
    </lineage>
</organism>
<name>A0A5A8F0L5_9BACT</name>
<feature type="domain" description="HTH merR-type" evidence="2">
    <location>
        <begin position="6"/>
        <end position="75"/>
    </location>
</feature>
<dbReference type="Proteomes" id="UP000322876">
    <property type="component" value="Unassembled WGS sequence"/>
</dbReference>
<comment type="caution">
    <text evidence="3">The sequence shown here is derived from an EMBL/GenBank/DDBJ whole genome shotgun (WGS) entry which is preliminary data.</text>
</comment>